<dbReference type="PANTHER" id="PTHR43442">
    <property type="entry name" value="GLUCONOKINASE-RELATED"/>
    <property type="match status" value="1"/>
</dbReference>
<dbReference type="Proteomes" id="UP000735302">
    <property type="component" value="Unassembled WGS sequence"/>
</dbReference>
<dbReference type="CDD" id="cd02021">
    <property type="entry name" value="GntK"/>
    <property type="match status" value="1"/>
</dbReference>
<dbReference type="EC" id="2.7.1.12" evidence="8"/>
<evidence type="ECO:0000256" key="6">
    <source>
        <dbReference type="ARBA" id="ARBA00022840"/>
    </source>
</evidence>
<proteinExistence type="inferred from homology"/>
<keyword evidence="4 8" id="KW-0547">Nucleotide-binding</keyword>
<dbReference type="GO" id="GO:0046316">
    <property type="term" value="F:gluconokinase activity"/>
    <property type="evidence" value="ECO:0007669"/>
    <property type="project" value="UniProtKB-EC"/>
</dbReference>
<evidence type="ECO:0000256" key="3">
    <source>
        <dbReference type="ARBA" id="ARBA00022679"/>
    </source>
</evidence>
<evidence type="ECO:0000313" key="10">
    <source>
        <dbReference type="Proteomes" id="UP000735302"/>
    </source>
</evidence>
<evidence type="ECO:0000313" key="9">
    <source>
        <dbReference type="EMBL" id="GFO04987.1"/>
    </source>
</evidence>
<comment type="pathway">
    <text evidence="1 8">Carbohydrate acid metabolism; D-gluconate degradation.</text>
</comment>
<sequence>MVVIVVMGVCGSGKTTVAKELADRMQCSFRDGDEFHAQANKDKMSCGIPLSDEDRIPWLSAIHEHIKRLVQTDQSGIVTCSALKQRYRDILLSGNSSPEIALGLKNLNAKDVLFVYLHGTKAVIQERLQKRSGHFMPPSLLDSQLESLEEPSYPEKYLTVNIENTVDKAVDYILQCLKSISVIE</sequence>
<name>A0AAV4ACI1_9GAST</name>
<organism evidence="9 10">
    <name type="scientific">Plakobranchus ocellatus</name>
    <dbReference type="NCBI Taxonomy" id="259542"/>
    <lineage>
        <taxon>Eukaryota</taxon>
        <taxon>Metazoa</taxon>
        <taxon>Spiralia</taxon>
        <taxon>Lophotrochozoa</taxon>
        <taxon>Mollusca</taxon>
        <taxon>Gastropoda</taxon>
        <taxon>Heterobranchia</taxon>
        <taxon>Euthyneura</taxon>
        <taxon>Panpulmonata</taxon>
        <taxon>Sacoglossa</taxon>
        <taxon>Placobranchoidea</taxon>
        <taxon>Plakobranchidae</taxon>
        <taxon>Plakobranchus</taxon>
    </lineage>
</organism>
<dbReference type="Pfam" id="PF01202">
    <property type="entry name" value="SKI"/>
    <property type="match status" value="1"/>
</dbReference>
<dbReference type="FunFam" id="3.40.50.300:FF:000522">
    <property type="entry name" value="Gluconokinase"/>
    <property type="match status" value="1"/>
</dbReference>
<accession>A0AAV4ACI1</accession>
<comment type="catalytic activity">
    <reaction evidence="7 8">
        <text>D-gluconate + ATP = 6-phospho-D-gluconate + ADP + H(+)</text>
        <dbReference type="Rhea" id="RHEA:19433"/>
        <dbReference type="ChEBI" id="CHEBI:15378"/>
        <dbReference type="ChEBI" id="CHEBI:18391"/>
        <dbReference type="ChEBI" id="CHEBI:30616"/>
        <dbReference type="ChEBI" id="CHEBI:58759"/>
        <dbReference type="ChEBI" id="CHEBI:456216"/>
        <dbReference type="EC" id="2.7.1.12"/>
    </reaction>
</comment>
<reference evidence="9 10" key="1">
    <citation type="journal article" date="2021" name="Elife">
        <title>Chloroplast acquisition without the gene transfer in kleptoplastic sea slugs, Plakobranchus ocellatus.</title>
        <authorList>
            <person name="Maeda T."/>
            <person name="Takahashi S."/>
            <person name="Yoshida T."/>
            <person name="Shimamura S."/>
            <person name="Takaki Y."/>
            <person name="Nagai Y."/>
            <person name="Toyoda A."/>
            <person name="Suzuki Y."/>
            <person name="Arimoto A."/>
            <person name="Ishii H."/>
            <person name="Satoh N."/>
            <person name="Nishiyama T."/>
            <person name="Hasebe M."/>
            <person name="Maruyama T."/>
            <person name="Minagawa J."/>
            <person name="Obokata J."/>
            <person name="Shigenobu S."/>
        </authorList>
    </citation>
    <scope>NUCLEOTIDE SEQUENCE [LARGE SCALE GENOMIC DNA]</scope>
</reference>
<evidence type="ECO:0000256" key="2">
    <source>
        <dbReference type="ARBA" id="ARBA00008420"/>
    </source>
</evidence>
<dbReference type="NCBIfam" id="TIGR01313">
    <property type="entry name" value="therm_gnt_kin"/>
    <property type="match status" value="1"/>
</dbReference>
<evidence type="ECO:0000256" key="1">
    <source>
        <dbReference type="ARBA" id="ARBA00004875"/>
    </source>
</evidence>
<dbReference type="GO" id="GO:0005975">
    <property type="term" value="P:carbohydrate metabolic process"/>
    <property type="evidence" value="ECO:0007669"/>
    <property type="project" value="InterPro"/>
</dbReference>
<dbReference type="SUPFAM" id="SSF52540">
    <property type="entry name" value="P-loop containing nucleoside triphosphate hydrolases"/>
    <property type="match status" value="1"/>
</dbReference>
<dbReference type="InterPro" id="IPR006001">
    <property type="entry name" value="Therm_gnt_kin"/>
</dbReference>
<protein>
    <recommendedName>
        <fullName evidence="8">Gluconokinase</fullName>
        <ecNumber evidence="8">2.7.1.12</ecNumber>
    </recommendedName>
</protein>
<dbReference type="InterPro" id="IPR031322">
    <property type="entry name" value="Shikimate/glucono_kinase"/>
</dbReference>
<dbReference type="GO" id="GO:0005524">
    <property type="term" value="F:ATP binding"/>
    <property type="evidence" value="ECO:0007669"/>
    <property type="project" value="UniProtKB-KW"/>
</dbReference>
<dbReference type="EMBL" id="BLXT01003745">
    <property type="protein sequence ID" value="GFO04987.1"/>
    <property type="molecule type" value="Genomic_DNA"/>
</dbReference>
<comment type="caution">
    <text evidence="9">The sequence shown here is derived from an EMBL/GenBank/DDBJ whole genome shotgun (WGS) entry which is preliminary data.</text>
</comment>
<dbReference type="Gene3D" id="3.40.50.300">
    <property type="entry name" value="P-loop containing nucleotide triphosphate hydrolases"/>
    <property type="match status" value="1"/>
</dbReference>
<evidence type="ECO:0000256" key="7">
    <source>
        <dbReference type="ARBA" id="ARBA00048090"/>
    </source>
</evidence>
<evidence type="ECO:0000256" key="4">
    <source>
        <dbReference type="ARBA" id="ARBA00022741"/>
    </source>
</evidence>
<dbReference type="PANTHER" id="PTHR43442:SF3">
    <property type="entry name" value="GLUCONOKINASE-RELATED"/>
    <property type="match status" value="1"/>
</dbReference>
<dbReference type="InterPro" id="IPR027417">
    <property type="entry name" value="P-loop_NTPase"/>
</dbReference>
<keyword evidence="3 8" id="KW-0808">Transferase</keyword>
<dbReference type="GO" id="GO:0005737">
    <property type="term" value="C:cytoplasm"/>
    <property type="evidence" value="ECO:0007669"/>
    <property type="project" value="TreeGrafter"/>
</dbReference>
<keyword evidence="10" id="KW-1185">Reference proteome</keyword>
<gene>
    <name evidence="9" type="ORF">PoB_003149200</name>
</gene>
<evidence type="ECO:0000256" key="8">
    <source>
        <dbReference type="RuleBase" id="RU363066"/>
    </source>
</evidence>
<evidence type="ECO:0000256" key="5">
    <source>
        <dbReference type="ARBA" id="ARBA00022777"/>
    </source>
</evidence>
<keyword evidence="5 8" id="KW-0418">Kinase</keyword>
<keyword evidence="6 8" id="KW-0067">ATP-binding</keyword>
<dbReference type="AlphaFoldDB" id="A0AAV4ACI1"/>
<comment type="similarity">
    <text evidence="2 8">Belongs to the gluconokinase GntK/GntV family.</text>
</comment>